<dbReference type="InterPro" id="IPR050107">
    <property type="entry name" value="ABC_carbohydrate_import_ATPase"/>
</dbReference>
<organism evidence="7 8">
    <name type="scientific">Streptomyces lonarensis</name>
    <dbReference type="NCBI Taxonomy" id="700599"/>
    <lineage>
        <taxon>Bacteria</taxon>
        <taxon>Bacillati</taxon>
        <taxon>Actinomycetota</taxon>
        <taxon>Actinomycetes</taxon>
        <taxon>Kitasatosporales</taxon>
        <taxon>Streptomycetaceae</taxon>
        <taxon>Streptomyces</taxon>
    </lineage>
</organism>
<evidence type="ECO:0000256" key="4">
    <source>
        <dbReference type="ARBA" id="ARBA00022840"/>
    </source>
</evidence>
<dbReference type="PANTHER" id="PTHR43790">
    <property type="entry name" value="CARBOHYDRATE TRANSPORT ATP-BINDING PROTEIN MG119-RELATED"/>
    <property type="match status" value="1"/>
</dbReference>
<dbReference type="CDD" id="cd03215">
    <property type="entry name" value="ABC_Carb_Monos_II"/>
    <property type="match status" value="1"/>
</dbReference>
<dbReference type="RefSeq" id="WP_167969737.1">
    <property type="nucleotide sequence ID" value="NZ_JAAVJD010000063.1"/>
</dbReference>
<gene>
    <name evidence="7" type="ORF">HCN56_10820</name>
</gene>
<comment type="caution">
    <text evidence="7">The sequence shown here is derived from an EMBL/GenBank/DDBJ whole genome shotgun (WGS) entry which is preliminary data.</text>
</comment>
<evidence type="ECO:0000313" key="8">
    <source>
        <dbReference type="Proteomes" id="UP000578686"/>
    </source>
</evidence>
<evidence type="ECO:0000259" key="6">
    <source>
        <dbReference type="PROSITE" id="PS50893"/>
    </source>
</evidence>
<keyword evidence="8" id="KW-1185">Reference proteome</keyword>
<evidence type="ECO:0000256" key="2">
    <source>
        <dbReference type="ARBA" id="ARBA00022737"/>
    </source>
</evidence>
<sequence length="532" mass="56157">MTTVAAAGPHTGPAVRIAGLGRNFGPVRALHDVSFDVPAGEVTALLGENGAGKSTLLKILAGLQPPSAGTVTVFGEEVTSHDPATVLARHGVAIVPQELSLLQDRTVAENVLSGVEPGGRWFPSRRAMLRRTRELLAELDLDLDPAASVGSLDLATQQLIVVARSVARGCRVLILDEPTAMLTPAEAERLFVLMDRLKSQGVTMLYVSHRMPEVFRLADHIQVLRDGTHVAGWGREETSPDRAVAAMVGRDLAEVTARAGHQGAPEGPPALVVRDLSGRRHRGISFAVRPGEILGVAGLPDSGRVELLHNIFGGDRGTGGEVEVLGSPYERRDPIASVGRRLAFVPGERRAQGLLTTMSVGRNVGALTTRVFSRFGLVRRRAFDRNAADQAKKLRVKTASLDQPITNLSGGNQQKAVLARWLSINPGVLILDEPTRGVDVGAKAEIYEELFALADRGLAILCSSSDLPELLAVTDRIAVLSEGRLVATVETATATEESIMTLATGATPASAPADADGEHRSAGPTAPEGTAP</sequence>
<dbReference type="InterPro" id="IPR003593">
    <property type="entry name" value="AAA+_ATPase"/>
</dbReference>
<dbReference type="PANTHER" id="PTHR43790:SF9">
    <property type="entry name" value="GALACTOFURANOSE TRANSPORTER ATP-BINDING PROTEIN YTFR"/>
    <property type="match status" value="1"/>
</dbReference>
<accession>A0A7X6HYX4</accession>
<dbReference type="EMBL" id="JAAVJD010000063">
    <property type="protein sequence ID" value="NJQ06058.1"/>
    <property type="molecule type" value="Genomic_DNA"/>
</dbReference>
<keyword evidence="4 7" id="KW-0067">ATP-binding</keyword>
<feature type="domain" description="ABC transporter" evidence="6">
    <location>
        <begin position="250"/>
        <end position="507"/>
    </location>
</feature>
<dbReference type="Pfam" id="PF00005">
    <property type="entry name" value="ABC_tran"/>
    <property type="match status" value="2"/>
</dbReference>
<dbReference type="SUPFAM" id="SSF52540">
    <property type="entry name" value="P-loop containing nucleoside triphosphate hydrolases"/>
    <property type="match status" value="2"/>
</dbReference>
<proteinExistence type="predicted"/>
<keyword evidence="2" id="KW-0677">Repeat</keyword>
<dbReference type="InterPro" id="IPR027417">
    <property type="entry name" value="P-loop_NTPase"/>
</dbReference>
<dbReference type="CDD" id="cd03216">
    <property type="entry name" value="ABC_Carb_Monos_I"/>
    <property type="match status" value="1"/>
</dbReference>
<dbReference type="InterPro" id="IPR017871">
    <property type="entry name" value="ABC_transporter-like_CS"/>
</dbReference>
<evidence type="ECO:0000256" key="1">
    <source>
        <dbReference type="ARBA" id="ARBA00022448"/>
    </source>
</evidence>
<evidence type="ECO:0000256" key="3">
    <source>
        <dbReference type="ARBA" id="ARBA00022741"/>
    </source>
</evidence>
<dbReference type="AlphaFoldDB" id="A0A7X6HYX4"/>
<dbReference type="PROSITE" id="PS50893">
    <property type="entry name" value="ABC_TRANSPORTER_2"/>
    <property type="match status" value="2"/>
</dbReference>
<keyword evidence="1" id="KW-0813">Transport</keyword>
<dbReference type="Proteomes" id="UP000578686">
    <property type="component" value="Unassembled WGS sequence"/>
</dbReference>
<protein>
    <submittedName>
        <fullName evidence="7">Sugar ABC transporter ATP-binding protein</fullName>
    </submittedName>
</protein>
<evidence type="ECO:0000256" key="5">
    <source>
        <dbReference type="SAM" id="MobiDB-lite"/>
    </source>
</evidence>
<dbReference type="GO" id="GO:0016887">
    <property type="term" value="F:ATP hydrolysis activity"/>
    <property type="evidence" value="ECO:0007669"/>
    <property type="project" value="InterPro"/>
</dbReference>
<dbReference type="PROSITE" id="PS00211">
    <property type="entry name" value="ABC_TRANSPORTER_1"/>
    <property type="match status" value="1"/>
</dbReference>
<evidence type="ECO:0000313" key="7">
    <source>
        <dbReference type="EMBL" id="NJQ06058.1"/>
    </source>
</evidence>
<keyword evidence="3" id="KW-0547">Nucleotide-binding</keyword>
<reference evidence="7 8" key="1">
    <citation type="submission" date="2020-03" db="EMBL/GenBank/DDBJ databases">
        <title>Draft genome of Streptomyces sp. ventii, isolated from the Axial Seamount in the Pacific Ocean, and resequencing of the two type strains Streptomyces lonarensis strain NCL 716 and Streptomyces bohaiensis strain 11A07.</title>
        <authorList>
            <person name="Loughran R.M."/>
            <person name="Pfannmuller K.M."/>
            <person name="Wasson B.J."/>
            <person name="Deadmond M.C."/>
            <person name="Paddock B.E."/>
            <person name="Koyack M.J."/>
            <person name="Gallegos D.A."/>
            <person name="Mitchell E.A."/>
            <person name="Ushijima B."/>
            <person name="Saw J.H."/>
            <person name="Mcphail K.L."/>
            <person name="Videau P."/>
        </authorList>
    </citation>
    <scope>NUCLEOTIDE SEQUENCE [LARGE SCALE GENOMIC DNA]</scope>
    <source>
        <strain evidence="7 8">NCL716</strain>
    </source>
</reference>
<dbReference type="SMART" id="SM00382">
    <property type="entry name" value="AAA"/>
    <property type="match status" value="2"/>
</dbReference>
<dbReference type="Gene3D" id="3.40.50.300">
    <property type="entry name" value="P-loop containing nucleotide triphosphate hydrolases"/>
    <property type="match status" value="2"/>
</dbReference>
<dbReference type="GO" id="GO:0005524">
    <property type="term" value="F:ATP binding"/>
    <property type="evidence" value="ECO:0007669"/>
    <property type="project" value="UniProtKB-KW"/>
</dbReference>
<feature type="domain" description="ABC transporter" evidence="6">
    <location>
        <begin position="15"/>
        <end position="251"/>
    </location>
</feature>
<feature type="region of interest" description="Disordered" evidence="5">
    <location>
        <begin position="504"/>
        <end position="532"/>
    </location>
</feature>
<name>A0A7X6HYX4_9ACTN</name>
<dbReference type="InterPro" id="IPR003439">
    <property type="entry name" value="ABC_transporter-like_ATP-bd"/>
</dbReference>